<dbReference type="Proteomes" id="UP000030745">
    <property type="component" value="Unassembled WGS sequence"/>
</dbReference>
<protein>
    <submittedName>
        <fullName evidence="1">Uncharacterized protein</fullName>
    </submittedName>
</protein>
<name>A0A067D6T6_SAPPC</name>
<gene>
    <name evidence="1" type="ORF">SPRG_01547</name>
</gene>
<dbReference type="VEuPathDB" id="FungiDB:SPRG_01547"/>
<evidence type="ECO:0000313" key="2">
    <source>
        <dbReference type="Proteomes" id="UP000030745"/>
    </source>
</evidence>
<dbReference type="KEGG" id="spar:SPRG_01547"/>
<accession>A0A067D6T6</accession>
<proteinExistence type="predicted"/>
<evidence type="ECO:0000313" key="1">
    <source>
        <dbReference type="EMBL" id="KDO34411.1"/>
    </source>
</evidence>
<organism evidence="1 2">
    <name type="scientific">Saprolegnia parasitica (strain CBS 223.65)</name>
    <dbReference type="NCBI Taxonomy" id="695850"/>
    <lineage>
        <taxon>Eukaryota</taxon>
        <taxon>Sar</taxon>
        <taxon>Stramenopiles</taxon>
        <taxon>Oomycota</taxon>
        <taxon>Saprolegniomycetes</taxon>
        <taxon>Saprolegniales</taxon>
        <taxon>Saprolegniaceae</taxon>
        <taxon>Saprolegnia</taxon>
    </lineage>
</organism>
<dbReference type="EMBL" id="KK583191">
    <property type="protein sequence ID" value="KDO34411.1"/>
    <property type="molecule type" value="Genomic_DNA"/>
</dbReference>
<reference evidence="1 2" key="1">
    <citation type="journal article" date="2013" name="PLoS Genet.">
        <title>Distinctive expansion of potential virulence genes in the genome of the oomycete fish pathogen Saprolegnia parasitica.</title>
        <authorList>
            <person name="Jiang R.H."/>
            <person name="de Bruijn I."/>
            <person name="Haas B.J."/>
            <person name="Belmonte R."/>
            <person name="Lobach L."/>
            <person name="Christie J."/>
            <person name="van den Ackerveken G."/>
            <person name="Bottin A."/>
            <person name="Bulone V."/>
            <person name="Diaz-Moreno S.M."/>
            <person name="Dumas B."/>
            <person name="Fan L."/>
            <person name="Gaulin E."/>
            <person name="Govers F."/>
            <person name="Grenville-Briggs L.J."/>
            <person name="Horner N.R."/>
            <person name="Levin J.Z."/>
            <person name="Mammella M."/>
            <person name="Meijer H.J."/>
            <person name="Morris P."/>
            <person name="Nusbaum C."/>
            <person name="Oome S."/>
            <person name="Phillips A.J."/>
            <person name="van Rooyen D."/>
            <person name="Rzeszutek E."/>
            <person name="Saraiva M."/>
            <person name="Secombes C.J."/>
            <person name="Seidl M.F."/>
            <person name="Snel B."/>
            <person name="Stassen J.H."/>
            <person name="Sykes S."/>
            <person name="Tripathy S."/>
            <person name="van den Berg H."/>
            <person name="Vega-Arreguin J.C."/>
            <person name="Wawra S."/>
            <person name="Young S.K."/>
            <person name="Zeng Q."/>
            <person name="Dieguez-Uribeondo J."/>
            <person name="Russ C."/>
            <person name="Tyler B.M."/>
            <person name="van West P."/>
        </authorList>
    </citation>
    <scope>NUCLEOTIDE SEQUENCE [LARGE SCALE GENOMIC DNA]</scope>
    <source>
        <strain evidence="1 2">CBS 223.65</strain>
    </source>
</reference>
<sequence length="85" mass="9126">MRAFCPDAVLYAKHFSIATINANKKFATGHRPPEDAAARPGQVQSFGLGNLMNSASEKAVLLQNLRWQRETLFVLAGNAVAGVVA</sequence>
<dbReference type="GeneID" id="24124131"/>
<keyword evidence="2" id="KW-1185">Reference proteome</keyword>
<dbReference type="RefSeq" id="XP_012195145.1">
    <property type="nucleotide sequence ID" value="XM_012339755.1"/>
</dbReference>
<dbReference type="AlphaFoldDB" id="A0A067D6T6"/>